<dbReference type="InterPro" id="IPR012132">
    <property type="entry name" value="GMC_OxRdtase"/>
</dbReference>
<evidence type="ECO:0000256" key="3">
    <source>
        <dbReference type="ARBA" id="ARBA00022630"/>
    </source>
</evidence>
<feature type="binding site" evidence="5">
    <location>
        <position position="163"/>
    </location>
    <ligand>
        <name>FAD</name>
        <dbReference type="ChEBI" id="CHEBI:57692"/>
    </ligand>
</feature>
<evidence type="ECO:0000256" key="2">
    <source>
        <dbReference type="ARBA" id="ARBA00010790"/>
    </source>
</evidence>
<dbReference type="SMR" id="B4MTA6"/>
<dbReference type="SUPFAM" id="SSF51905">
    <property type="entry name" value="FAD/NAD(P)-binding domain"/>
    <property type="match status" value="1"/>
</dbReference>
<dbReference type="InterPro" id="IPR007867">
    <property type="entry name" value="GMC_OxRtase_C"/>
</dbReference>
<feature type="binding site" evidence="5">
    <location>
        <begin position="569"/>
        <end position="570"/>
    </location>
    <ligand>
        <name>FAD</name>
        <dbReference type="ChEBI" id="CHEBI:57692"/>
    </ligand>
</feature>
<keyword evidence="10" id="KW-1185">Reference proteome</keyword>
<sequence length="637" mass="69886">MDRQLVLSWWLCFCLLSPVSAAAAADTGTNLFTVDSNGVGLALLESVLEALNVSSLNLVNSAAWPPFAVPATQQTYDYIVIGAGSAGSIVASRLSERANVSVLLVEAGELPPLESEIFNLSPTLHKDERYMYLDEAEPNSNCCQAMEAPHGCCWWHGRMMGGTGAINGNFFVPGSEHNFQHWYADLKLTEWNWPRVRMVYRKLLAELKLTYFPLDKLTEKISTMVYAAAAEMGVPRMKQPLVAGSSFGYTHHVPVTINEGRRASSARLYLANENVSKRKNLHVLRGAQAQRVLLNKEASLATGISYSLSGSNLTAWARREVVVSAGTINSAKLLLLSGIGPSAHLKEVGIKPQKDLPVGENLHDHGMLPLYLRFSDSNQCAINSSSLAISNPYAPFSLAQYLLDGQSGSLASGFSMMGFINSSSPQSSFIQPDIHIVAHTFMARGGSGSFGYLGFEPDLIEAQQTVLKETDLLQIMGSLLLPKSRGTVLLRNSNSSSMPRILNNYGQAQEDRDTLLRFVRYIQKLSKTRSFRRCGLKLWLPPLAECDQLAPDSNDYWLCYIRYFYIGSWHAVGTCRMAADDDSRGVVDSRLRVRGIRGLRVADASIMPDITAGNTNGPTMMIAEQAASMIQEDQDLP</sequence>
<dbReference type="InterPro" id="IPR036188">
    <property type="entry name" value="FAD/NAD-bd_sf"/>
</dbReference>
<dbReference type="Pfam" id="PF00732">
    <property type="entry name" value="GMC_oxred_N"/>
    <property type="match status" value="1"/>
</dbReference>
<dbReference type="Pfam" id="PF05199">
    <property type="entry name" value="GMC_oxred_C"/>
    <property type="match status" value="1"/>
</dbReference>
<keyword evidence="3" id="KW-0285">Flavoprotein</keyword>
<dbReference type="InParanoid" id="B4MTA6"/>
<dbReference type="GO" id="GO:0050660">
    <property type="term" value="F:flavin adenine dinucleotide binding"/>
    <property type="evidence" value="ECO:0007669"/>
    <property type="project" value="InterPro"/>
</dbReference>
<keyword evidence="9" id="KW-0560">Oxidoreductase</keyword>
<feature type="domain" description="Glucose-methanol-choline oxidoreductase C-terminal" evidence="8">
    <location>
        <begin position="482"/>
        <end position="623"/>
    </location>
</feature>
<dbReference type="Gene3D" id="3.50.50.60">
    <property type="entry name" value="FAD/NAD(P)-binding domain"/>
    <property type="match status" value="1"/>
</dbReference>
<accession>B4MTA6</accession>
<dbReference type="EMBL" id="CH963851">
    <property type="protein sequence ID" value="EDW75345.1"/>
    <property type="molecule type" value="Genomic_DNA"/>
</dbReference>
<dbReference type="STRING" id="7260.B4MTA6"/>
<dbReference type="FunCoup" id="B4MTA6">
    <property type="interactions" value="27"/>
</dbReference>
<feature type="domain" description="Glucose-methanol-choline oxidoreductase N-terminal" evidence="7">
    <location>
        <begin position="76"/>
        <end position="365"/>
    </location>
</feature>
<dbReference type="PANTHER" id="PTHR11552:SF147">
    <property type="entry name" value="CHOLINE DEHYDROGENASE, MITOCHONDRIAL"/>
    <property type="match status" value="1"/>
</dbReference>
<protein>
    <submittedName>
        <fullName evidence="9">Uncharacterized protein</fullName>
        <ecNumber evidence="9">1.1.-.-</ecNumber>
    </submittedName>
</protein>
<reference evidence="9 10" key="1">
    <citation type="journal article" date="2007" name="Nature">
        <title>Evolution of genes and genomes on the Drosophila phylogeny.</title>
        <authorList>
            <consortium name="Drosophila 12 Genomes Consortium"/>
            <person name="Clark A.G."/>
            <person name="Eisen M.B."/>
            <person name="Smith D.R."/>
            <person name="Bergman C.M."/>
            <person name="Oliver B."/>
            <person name="Markow T.A."/>
            <person name="Kaufman T.C."/>
            <person name="Kellis M."/>
            <person name="Gelbart W."/>
            <person name="Iyer V.N."/>
            <person name="Pollard D.A."/>
            <person name="Sackton T.B."/>
            <person name="Larracuente A.M."/>
            <person name="Singh N.D."/>
            <person name="Abad J.P."/>
            <person name="Abt D.N."/>
            <person name="Adryan B."/>
            <person name="Aguade M."/>
            <person name="Akashi H."/>
            <person name="Anderson W.W."/>
            <person name="Aquadro C.F."/>
            <person name="Ardell D.H."/>
            <person name="Arguello R."/>
            <person name="Artieri C.G."/>
            <person name="Barbash D.A."/>
            <person name="Barker D."/>
            <person name="Barsanti P."/>
            <person name="Batterham P."/>
            <person name="Batzoglou S."/>
            <person name="Begun D."/>
            <person name="Bhutkar A."/>
            <person name="Blanco E."/>
            <person name="Bosak S.A."/>
            <person name="Bradley R.K."/>
            <person name="Brand A.D."/>
            <person name="Brent M.R."/>
            <person name="Brooks A.N."/>
            <person name="Brown R.H."/>
            <person name="Butlin R.K."/>
            <person name="Caggese C."/>
            <person name="Calvi B.R."/>
            <person name="Bernardo de Carvalho A."/>
            <person name="Caspi A."/>
            <person name="Castrezana S."/>
            <person name="Celniker S.E."/>
            <person name="Chang J.L."/>
            <person name="Chapple C."/>
            <person name="Chatterji S."/>
            <person name="Chinwalla A."/>
            <person name="Civetta A."/>
            <person name="Clifton S.W."/>
            <person name="Comeron J.M."/>
            <person name="Costello J.C."/>
            <person name="Coyne J.A."/>
            <person name="Daub J."/>
            <person name="David R.G."/>
            <person name="Delcher A.L."/>
            <person name="Delehaunty K."/>
            <person name="Do C.B."/>
            <person name="Ebling H."/>
            <person name="Edwards K."/>
            <person name="Eickbush T."/>
            <person name="Evans J.D."/>
            <person name="Filipski A."/>
            <person name="Findeiss S."/>
            <person name="Freyhult E."/>
            <person name="Fulton L."/>
            <person name="Fulton R."/>
            <person name="Garcia A.C."/>
            <person name="Gardiner A."/>
            <person name="Garfield D.A."/>
            <person name="Garvin B.E."/>
            <person name="Gibson G."/>
            <person name="Gilbert D."/>
            <person name="Gnerre S."/>
            <person name="Godfrey J."/>
            <person name="Good R."/>
            <person name="Gotea V."/>
            <person name="Gravely B."/>
            <person name="Greenberg A.J."/>
            <person name="Griffiths-Jones S."/>
            <person name="Gross S."/>
            <person name="Guigo R."/>
            <person name="Gustafson E.A."/>
            <person name="Haerty W."/>
            <person name="Hahn M.W."/>
            <person name="Halligan D.L."/>
            <person name="Halpern A.L."/>
            <person name="Halter G.M."/>
            <person name="Han M.V."/>
            <person name="Heger A."/>
            <person name="Hillier L."/>
            <person name="Hinrichs A.S."/>
            <person name="Holmes I."/>
            <person name="Hoskins R.A."/>
            <person name="Hubisz M.J."/>
            <person name="Hultmark D."/>
            <person name="Huntley M.A."/>
            <person name="Jaffe D.B."/>
            <person name="Jagadeeshan S."/>
            <person name="Jeck W.R."/>
            <person name="Johnson J."/>
            <person name="Jones C.D."/>
            <person name="Jordan W.C."/>
            <person name="Karpen G.H."/>
            <person name="Kataoka E."/>
            <person name="Keightley P.D."/>
            <person name="Kheradpour P."/>
            <person name="Kirkness E.F."/>
            <person name="Koerich L.B."/>
            <person name="Kristiansen K."/>
            <person name="Kudrna D."/>
            <person name="Kulathinal R.J."/>
            <person name="Kumar S."/>
            <person name="Kwok R."/>
            <person name="Lander E."/>
            <person name="Langley C.H."/>
            <person name="Lapoint R."/>
            <person name="Lazzaro B.P."/>
            <person name="Lee S.J."/>
            <person name="Levesque L."/>
            <person name="Li R."/>
            <person name="Lin C.F."/>
            <person name="Lin M.F."/>
            <person name="Lindblad-Toh K."/>
            <person name="Llopart A."/>
            <person name="Long M."/>
            <person name="Low L."/>
            <person name="Lozovsky E."/>
            <person name="Lu J."/>
            <person name="Luo M."/>
            <person name="Machado C.A."/>
            <person name="Makalowski W."/>
            <person name="Marzo M."/>
            <person name="Matsuda M."/>
            <person name="Matzkin L."/>
            <person name="McAllister B."/>
            <person name="McBride C.S."/>
            <person name="McKernan B."/>
            <person name="McKernan K."/>
            <person name="Mendez-Lago M."/>
            <person name="Minx P."/>
            <person name="Mollenhauer M.U."/>
            <person name="Montooth K."/>
            <person name="Mount S.M."/>
            <person name="Mu X."/>
            <person name="Myers E."/>
            <person name="Negre B."/>
            <person name="Newfeld S."/>
            <person name="Nielsen R."/>
            <person name="Noor M.A."/>
            <person name="O'Grady P."/>
            <person name="Pachter L."/>
            <person name="Papaceit M."/>
            <person name="Parisi M.J."/>
            <person name="Parisi M."/>
            <person name="Parts L."/>
            <person name="Pedersen J.S."/>
            <person name="Pesole G."/>
            <person name="Phillippy A.M."/>
            <person name="Ponting C.P."/>
            <person name="Pop M."/>
            <person name="Porcelli D."/>
            <person name="Powell J.R."/>
            <person name="Prohaska S."/>
            <person name="Pruitt K."/>
            <person name="Puig M."/>
            <person name="Quesneville H."/>
            <person name="Ram K.R."/>
            <person name="Rand D."/>
            <person name="Rasmussen M.D."/>
            <person name="Reed L.K."/>
            <person name="Reenan R."/>
            <person name="Reily A."/>
            <person name="Remington K.A."/>
            <person name="Rieger T.T."/>
            <person name="Ritchie M.G."/>
            <person name="Robin C."/>
            <person name="Rogers Y.H."/>
            <person name="Rohde C."/>
            <person name="Rozas J."/>
            <person name="Rubenfield M.J."/>
            <person name="Ruiz A."/>
            <person name="Russo S."/>
            <person name="Salzberg S.L."/>
            <person name="Sanchez-Gracia A."/>
            <person name="Saranga D.J."/>
            <person name="Sato H."/>
            <person name="Schaeffer S.W."/>
            <person name="Schatz M.C."/>
            <person name="Schlenke T."/>
            <person name="Schwartz R."/>
            <person name="Segarra C."/>
            <person name="Singh R.S."/>
            <person name="Sirot L."/>
            <person name="Sirota M."/>
            <person name="Sisneros N.B."/>
            <person name="Smith C.D."/>
            <person name="Smith T.F."/>
            <person name="Spieth J."/>
            <person name="Stage D.E."/>
            <person name="Stark A."/>
            <person name="Stephan W."/>
            <person name="Strausberg R.L."/>
            <person name="Strempel S."/>
            <person name="Sturgill D."/>
            <person name="Sutton G."/>
            <person name="Sutton G.G."/>
            <person name="Tao W."/>
            <person name="Teichmann S."/>
            <person name="Tobari Y.N."/>
            <person name="Tomimura Y."/>
            <person name="Tsolas J.M."/>
            <person name="Valente V.L."/>
            <person name="Venter E."/>
            <person name="Venter J.C."/>
            <person name="Vicario S."/>
            <person name="Vieira F.G."/>
            <person name="Vilella A.J."/>
            <person name="Villasante A."/>
            <person name="Walenz B."/>
            <person name="Wang J."/>
            <person name="Wasserman M."/>
            <person name="Watts T."/>
            <person name="Wilson D."/>
            <person name="Wilson R.K."/>
            <person name="Wing R.A."/>
            <person name="Wolfner M.F."/>
            <person name="Wong A."/>
            <person name="Wong G.K."/>
            <person name="Wu C.I."/>
            <person name="Wu G."/>
            <person name="Yamamoto D."/>
            <person name="Yang H.P."/>
            <person name="Yang S.P."/>
            <person name="Yorke J.A."/>
            <person name="Yoshida K."/>
            <person name="Zdobnov E."/>
            <person name="Zhang P."/>
            <person name="Zhang Y."/>
            <person name="Zimin A.V."/>
            <person name="Baldwin J."/>
            <person name="Abdouelleil A."/>
            <person name="Abdulkadir J."/>
            <person name="Abebe A."/>
            <person name="Abera B."/>
            <person name="Abreu J."/>
            <person name="Acer S.C."/>
            <person name="Aftuck L."/>
            <person name="Alexander A."/>
            <person name="An P."/>
            <person name="Anderson E."/>
            <person name="Anderson S."/>
            <person name="Arachi H."/>
            <person name="Azer M."/>
            <person name="Bachantsang P."/>
            <person name="Barry A."/>
            <person name="Bayul T."/>
            <person name="Berlin A."/>
            <person name="Bessette D."/>
            <person name="Bloom T."/>
            <person name="Blye J."/>
            <person name="Boguslavskiy L."/>
            <person name="Bonnet C."/>
            <person name="Boukhgalter B."/>
            <person name="Bourzgui I."/>
            <person name="Brown A."/>
            <person name="Cahill P."/>
            <person name="Channer S."/>
            <person name="Cheshatsang Y."/>
            <person name="Chuda L."/>
            <person name="Citroen M."/>
            <person name="Collymore A."/>
            <person name="Cooke P."/>
            <person name="Costello M."/>
            <person name="D'Aco K."/>
            <person name="Daza R."/>
            <person name="De Haan G."/>
            <person name="DeGray S."/>
            <person name="DeMaso C."/>
            <person name="Dhargay N."/>
            <person name="Dooley K."/>
            <person name="Dooley E."/>
            <person name="Doricent M."/>
            <person name="Dorje P."/>
            <person name="Dorjee K."/>
            <person name="Dupes A."/>
            <person name="Elong R."/>
            <person name="Falk J."/>
            <person name="Farina A."/>
            <person name="Faro S."/>
            <person name="Ferguson D."/>
            <person name="Fisher S."/>
            <person name="Foley C.D."/>
            <person name="Franke A."/>
            <person name="Friedrich D."/>
            <person name="Gadbois L."/>
            <person name="Gearin G."/>
            <person name="Gearin C.R."/>
            <person name="Giannoukos G."/>
            <person name="Goode T."/>
            <person name="Graham J."/>
            <person name="Grandbois E."/>
            <person name="Grewal S."/>
            <person name="Gyaltsen K."/>
            <person name="Hafez N."/>
            <person name="Hagos B."/>
            <person name="Hall J."/>
            <person name="Henson C."/>
            <person name="Hollinger A."/>
            <person name="Honan T."/>
            <person name="Huard M.D."/>
            <person name="Hughes L."/>
            <person name="Hurhula B."/>
            <person name="Husby M.E."/>
            <person name="Kamat A."/>
            <person name="Kanga B."/>
            <person name="Kashin S."/>
            <person name="Khazanovich D."/>
            <person name="Kisner P."/>
            <person name="Lance K."/>
            <person name="Lara M."/>
            <person name="Lee W."/>
            <person name="Lennon N."/>
            <person name="Letendre F."/>
            <person name="LeVine R."/>
            <person name="Lipovsky A."/>
            <person name="Liu X."/>
            <person name="Liu J."/>
            <person name="Liu S."/>
            <person name="Lokyitsang T."/>
            <person name="Lokyitsang Y."/>
            <person name="Lubonja R."/>
            <person name="Lui A."/>
            <person name="MacDonald P."/>
            <person name="Magnisalis V."/>
            <person name="Maru K."/>
            <person name="Matthews C."/>
            <person name="McCusker W."/>
            <person name="McDonough S."/>
            <person name="Mehta T."/>
            <person name="Meldrim J."/>
            <person name="Meneus L."/>
            <person name="Mihai O."/>
            <person name="Mihalev A."/>
            <person name="Mihova T."/>
            <person name="Mittelman R."/>
            <person name="Mlenga V."/>
            <person name="Montmayeur A."/>
            <person name="Mulrain L."/>
            <person name="Navidi A."/>
            <person name="Naylor J."/>
            <person name="Negash T."/>
            <person name="Nguyen T."/>
            <person name="Nguyen N."/>
            <person name="Nicol R."/>
            <person name="Norbu C."/>
            <person name="Norbu N."/>
            <person name="Novod N."/>
            <person name="O'Neill B."/>
            <person name="Osman S."/>
            <person name="Markiewicz E."/>
            <person name="Oyono O.L."/>
            <person name="Patti C."/>
            <person name="Phunkhang P."/>
            <person name="Pierre F."/>
            <person name="Priest M."/>
            <person name="Raghuraman S."/>
            <person name="Rege F."/>
            <person name="Reyes R."/>
            <person name="Rise C."/>
            <person name="Rogov P."/>
            <person name="Ross K."/>
            <person name="Ryan E."/>
            <person name="Settipalli S."/>
            <person name="Shea T."/>
            <person name="Sherpa N."/>
            <person name="Shi L."/>
            <person name="Shih D."/>
            <person name="Sparrow T."/>
            <person name="Spaulding J."/>
            <person name="Stalker J."/>
            <person name="Stange-Thomann N."/>
            <person name="Stavropoulos S."/>
            <person name="Stone C."/>
            <person name="Strader C."/>
            <person name="Tesfaye S."/>
            <person name="Thomson T."/>
            <person name="Thoulutsang Y."/>
            <person name="Thoulutsang D."/>
            <person name="Topham K."/>
            <person name="Topping I."/>
            <person name="Tsamla T."/>
            <person name="Vassiliev H."/>
            <person name="Vo A."/>
            <person name="Wangchuk T."/>
            <person name="Wangdi T."/>
            <person name="Weiand M."/>
            <person name="Wilkinson J."/>
            <person name="Wilson A."/>
            <person name="Yadav S."/>
            <person name="Young G."/>
            <person name="Yu Q."/>
            <person name="Zembek L."/>
            <person name="Zhong D."/>
            <person name="Zimmer A."/>
            <person name="Zwirko Z."/>
            <person name="Jaffe D.B."/>
            <person name="Alvarez P."/>
            <person name="Brockman W."/>
            <person name="Butler J."/>
            <person name="Chin C."/>
            <person name="Gnerre S."/>
            <person name="Grabherr M."/>
            <person name="Kleber M."/>
            <person name="Mauceli E."/>
            <person name="MacCallum I."/>
        </authorList>
    </citation>
    <scope>NUCLEOTIDE SEQUENCE [LARGE SCALE GENOMIC DNA]</scope>
    <source>
        <strain evidence="10">Tucson 14030-0811.24</strain>
    </source>
</reference>
<dbReference type="PhylomeDB" id="B4MTA6"/>
<dbReference type="Gene3D" id="3.30.560.10">
    <property type="entry name" value="Glucose Oxidase, domain 3"/>
    <property type="match status" value="1"/>
</dbReference>
<keyword evidence="6" id="KW-0732">Signal</keyword>
<dbReference type="PIRSF" id="PIRSF000137">
    <property type="entry name" value="Alcohol_oxidase"/>
    <property type="match status" value="1"/>
</dbReference>
<dbReference type="EC" id="1.1.-.-" evidence="9"/>
<dbReference type="OMA" id="HGCSWWH"/>
<evidence type="ECO:0000256" key="5">
    <source>
        <dbReference type="PIRSR" id="PIRSR000137-2"/>
    </source>
</evidence>
<feature type="signal peptide" evidence="6">
    <location>
        <begin position="1"/>
        <end position="21"/>
    </location>
</feature>
<proteinExistence type="inferred from homology"/>
<evidence type="ECO:0000259" key="7">
    <source>
        <dbReference type="Pfam" id="PF00732"/>
    </source>
</evidence>
<dbReference type="eggNOG" id="KOG1238">
    <property type="taxonomic scope" value="Eukaryota"/>
</dbReference>
<evidence type="ECO:0000256" key="4">
    <source>
        <dbReference type="ARBA" id="ARBA00022827"/>
    </source>
</evidence>
<evidence type="ECO:0000256" key="6">
    <source>
        <dbReference type="SAM" id="SignalP"/>
    </source>
</evidence>
<dbReference type="OrthoDB" id="269227at2759"/>
<dbReference type="HOGENOM" id="CLU_002865_7_0_1"/>
<feature type="chain" id="PRO_5002818692" evidence="6">
    <location>
        <begin position="22"/>
        <end position="637"/>
    </location>
</feature>
<evidence type="ECO:0000313" key="9">
    <source>
        <dbReference type="EMBL" id="EDW75345.1"/>
    </source>
</evidence>
<dbReference type="GO" id="GO:0008205">
    <property type="term" value="P:ecdysone metabolic process"/>
    <property type="evidence" value="ECO:0007669"/>
    <property type="project" value="EnsemblMetazoa"/>
</dbReference>
<keyword evidence="4 5" id="KW-0274">FAD</keyword>
<dbReference type="Proteomes" id="UP000007798">
    <property type="component" value="Unassembled WGS sequence"/>
</dbReference>
<dbReference type="AlphaFoldDB" id="B4MTA6"/>
<evidence type="ECO:0000259" key="8">
    <source>
        <dbReference type="Pfam" id="PF05199"/>
    </source>
</evidence>
<dbReference type="InterPro" id="IPR000172">
    <property type="entry name" value="GMC_OxRdtase_N"/>
</dbReference>
<dbReference type="GO" id="GO:0047875">
    <property type="term" value="F:ecdysone oxidase activity"/>
    <property type="evidence" value="ECO:0007669"/>
    <property type="project" value="EnsemblMetazoa"/>
</dbReference>
<comment type="similarity">
    <text evidence="2">Belongs to the GMC oxidoreductase family.</text>
</comment>
<dbReference type="PANTHER" id="PTHR11552">
    <property type="entry name" value="GLUCOSE-METHANOL-CHOLINE GMC OXIDOREDUCTASE"/>
    <property type="match status" value="1"/>
</dbReference>
<evidence type="ECO:0000256" key="1">
    <source>
        <dbReference type="ARBA" id="ARBA00001974"/>
    </source>
</evidence>
<organism evidence="9 10">
    <name type="scientific">Drosophila willistoni</name>
    <name type="common">Fruit fly</name>
    <dbReference type="NCBI Taxonomy" id="7260"/>
    <lineage>
        <taxon>Eukaryota</taxon>
        <taxon>Metazoa</taxon>
        <taxon>Ecdysozoa</taxon>
        <taxon>Arthropoda</taxon>
        <taxon>Hexapoda</taxon>
        <taxon>Insecta</taxon>
        <taxon>Pterygota</taxon>
        <taxon>Neoptera</taxon>
        <taxon>Endopterygota</taxon>
        <taxon>Diptera</taxon>
        <taxon>Brachycera</taxon>
        <taxon>Muscomorpha</taxon>
        <taxon>Ephydroidea</taxon>
        <taxon>Drosophilidae</taxon>
        <taxon>Drosophila</taxon>
        <taxon>Sophophora</taxon>
    </lineage>
</organism>
<name>B4MTA6_DROWI</name>
<dbReference type="SUPFAM" id="SSF54373">
    <property type="entry name" value="FAD-linked reductases, C-terminal domain"/>
    <property type="match status" value="1"/>
</dbReference>
<dbReference type="KEGG" id="dwi:6641390"/>
<evidence type="ECO:0000313" key="10">
    <source>
        <dbReference type="Proteomes" id="UP000007798"/>
    </source>
</evidence>
<comment type="cofactor">
    <cofactor evidence="1 5">
        <name>FAD</name>
        <dbReference type="ChEBI" id="CHEBI:57692"/>
    </cofactor>
</comment>
<gene>
    <name evidence="9" type="primary">Dwil\GK19737</name>
    <name evidence="9" type="ORF">Dwil_GK19737</name>
</gene>